<keyword evidence="1" id="KW-1133">Transmembrane helix</keyword>
<evidence type="ECO:0000256" key="1">
    <source>
        <dbReference type="SAM" id="Phobius"/>
    </source>
</evidence>
<dbReference type="RefSeq" id="WP_203914599.1">
    <property type="nucleotide sequence ID" value="NZ_BONY01000110.1"/>
</dbReference>
<dbReference type="InterPro" id="IPR000719">
    <property type="entry name" value="Prot_kinase_dom"/>
</dbReference>
<dbReference type="Proteomes" id="UP000612899">
    <property type="component" value="Unassembled WGS sequence"/>
</dbReference>
<keyword evidence="4" id="KW-1185">Reference proteome</keyword>
<protein>
    <recommendedName>
        <fullName evidence="2">Protein kinase domain-containing protein</fullName>
    </recommendedName>
</protein>
<dbReference type="EMBL" id="BONY01000110">
    <property type="protein sequence ID" value="GIH10878.1"/>
    <property type="molecule type" value="Genomic_DNA"/>
</dbReference>
<feature type="transmembrane region" description="Helical" evidence="1">
    <location>
        <begin position="325"/>
        <end position="344"/>
    </location>
</feature>
<keyword evidence="1" id="KW-0472">Membrane</keyword>
<dbReference type="AlphaFoldDB" id="A0A8J3QHB4"/>
<dbReference type="GO" id="GO:0005524">
    <property type="term" value="F:ATP binding"/>
    <property type="evidence" value="ECO:0007669"/>
    <property type="project" value="InterPro"/>
</dbReference>
<dbReference type="PROSITE" id="PS50011">
    <property type="entry name" value="PROTEIN_KINASE_DOM"/>
    <property type="match status" value="1"/>
</dbReference>
<organism evidence="3 4">
    <name type="scientific">Rhizocola hellebori</name>
    <dbReference type="NCBI Taxonomy" id="1392758"/>
    <lineage>
        <taxon>Bacteria</taxon>
        <taxon>Bacillati</taxon>
        <taxon>Actinomycetota</taxon>
        <taxon>Actinomycetes</taxon>
        <taxon>Micromonosporales</taxon>
        <taxon>Micromonosporaceae</taxon>
        <taxon>Rhizocola</taxon>
    </lineage>
</organism>
<dbReference type="InterPro" id="IPR011009">
    <property type="entry name" value="Kinase-like_dom_sf"/>
</dbReference>
<gene>
    <name evidence="3" type="ORF">Rhe02_89450</name>
</gene>
<feature type="domain" description="Protein kinase" evidence="2">
    <location>
        <begin position="8"/>
        <end position="287"/>
    </location>
</feature>
<comment type="caution">
    <text evidence="3">The sequence shown here is derived from an EMBL/GenBank/DDBJ whole genome shotgun (WGS) entry which is preliminary data.</text>
</comment>
<reference evidence="3" key="1">
    <citation type="submission" date="2021-01" db="EMBL/GenBank/DDBJ databases">
        <title>Whole genome shotgun sequence of Rhizocola hellebori NBRC 109834.</title>
        <authorList>
            <person name="Komaki H."/>
            <person name="Tamura T."/>
        </authorList>
    </citation>
    <scope>NUCLEOTIDE SEQUENCE</scope>
    <source>
        <strain evidence="3">NBRC 109834</strain>
    </source>
</reference>
<keyword evidence="1" id="KW-0812">Transmembrane</keyword>
<evidence type="ECO:0000313" key="3">
    <source>
        <dbReference type="EMBL" id="GIH10878.1"/>
    </source>
</evidence>
<accession>A0A8J3QHB4</accession>
<evidence type="ECO:0000259" key="2">
    <source>
        <dbReference type="PROSITE" id="PS50011"/>
    </source>
</evidence>
<name>A0A8J3QHB4_9ACTN</name>
<proteinExistence type="predicted"/>
<dbReference type="GO" id="GO:0004672">
    <property type="term" value="F:protein kinase activity"/>
    <property type="evidence" value="ECO:0007669"/>
    <property type="project" value="InterPro"/>
</dbReference>
<evidence type="ECO:0000313" key="4">
    <source>
        <dbReference type="Proteomes" id="UP000612899"/>
    </source>
</evidence>
<dbReference type="Gene3D" id="1.10.510.10">
    <property type="entry name" value="Transferase(Phosphotransferase) domain 1"/>
    <property type="match status" value="1"/>
</dbReference>
<dbReference type="SUPFAM" id="SSF56112">
    <property type="entry name" value="Protein kinase-like (PK-like)"/>
    <property type="match status" value="1"/>
</dbReference>
<sequence length="345" mass="37946">MAEQDFYLYEPNRKGDGRQKRVIDIEGDDRTIDGTILRQHGRLLVSNETVLVQTATTAKDVRILRHLTSMGELLLRGRRLPDTVAQLIGYDVDSDERAVVVTATRGDALATLNGELPLRGPAVGRAVSDLLHSLDFLAYRQLVHGNLNPLTVRWDGSSLQIGELEHLTIQGSNRTHQGVAPWASPEQLAGSGKTSCLDDVYSAGMLMLPMLTGEQPRLEELADQVSRQDVALRKVLRAALLDRISAGRIIDLMNFPRQTVVIDPPSTREAGEARRQFGELTQRHNAFLRAYYARPVATSESPYNFMPLPEPVPRKGNGLSATAKWILGLAILAGLLAIAYFGGIL</sequence>